<dbReference type="Proteomes" id="UP001501532">
    <property type="component" value="Unassembled WGS sequence"/>
</dbReference>
<name>A0ABP6LGY1_9ACTN</name>
<evidence type="ECO:0000313" key="3">
    <source>
        <dbReference type="Proteomes" id="UP001501532"/>
    </source>
</evidence>
<gene>
    <name evidence="2" type="ORF">GCM10010448_27850</name>
</gene>
<evidence type="ECO:0000256" key="1">
    <source>
        <dbReference type="SAM" id="MobiDB-lite"/>
    </source>
</evidence>
<keyword evidence="3" id="KW-1185">Reference proteome</keyword>
<organism evidence="2 3">
    <name type="scientific">Streptomyces glomeratus</name>
    <dbReference type="NCBI Taxonomy" id="284452"/>
    <lineage>
        <taxon>Bacteria</taxon>
        <taxon>Bacillati</taxon>
        <taxon>Actinomycetota</taxon>
        <taxon>Actinomycetes</taxon>
        <taxon>Kitasatosporales</taxon>
        <taxon>Streptomycetaceae</taxon>
        <taxon>Streptomyces</taxon>
    </lineage>
</organism>
<sequence length="119" mass="12691">MTADPHSVSESFTYVCGDCGRTWDTVFRVVVFADRDGLTSQAYIDERGRVLKSPSAAAVCPGCGGSRVHALPPGLAARAHAAERAVHERYGPRVHTPRPLRHFSSPRGRPGGRGSPPSA</sequence>
<comment type="caution">
    <text evidence="2">The sequence shown here is derived from an EMBL/GenBank/DDBJ whole genome shotgun (WGS) entry which is preliminary data.</text>
</comment>
<proteinExistence type="predicted"/>
<reference evidence="3" key="1">
    <citation type="journal article" date="2019" name="Int. J. Syst. Evol. Microbiol.">
        <title>The Global Catalogue of Microorganisms (GCM) 10K type strain sequencing project: providing services to taxonomists for standard genome sequencing and annotation.</title>
        <authorList>
            <consortium name="The Broad Institute Genomics Platform"/>
            <consortium name="The Broad Institute Genome Sequencing Center for Infectious Disease"/>
            <person name="Wu L."/>
            <person name="Ma J."/>
        </authorList>
    </citation>
    <scope>NUCLEOTIDE SEQUENCE [LARGE SCALE GENOMIC DNA]</scope>
    <source>
        <strain evidence="3">JCM 9091</strain>
    </source>
</reference>
<feature type="region of interest" description="Disordered" evidence="1">
    <location>
        <begin position="88"/>
        <end position="119"/>
    </location>
</feature>
<protein>
    <submittedName>
        <fullName evidence="2">Uncharacterized protein</fullName>
    </submittedName>
</protein>
<evidence type="ECO:0000313" key="2">
    <source>
        <dbReference type="EMBL" id="GAA3043499.1"/>
    </source>
</evidence>
<accession>A0ABP6LGY1</accession>
<feature type="compositionally biased region" description="Gly residues" evidence="1">
    <location>
        <begin position="109"/>
        <end position="119"/>
    </location>
</feature>
<dbReference type="EMBL" id="BAAAUF010000020">
    <property type="protein sequence ID" value="GAA3043499.1"/>
    <property type="molecule type" value="Genomic_DNA"/>
</dbReference>
<dbReference type="RefSeq" id="WP_234515878.1">
    <property type="nucleotide sequence ID" value="NZ_BAAAUF010000020.1"/>
</dbReference>